<evidence type="ECO:0000313" key="1">
    <source>
        <dbReference type="EMBL" id="QMP84155.1"/>
    </source>
</evidence>
<keyword evidence="2" id="KW-1185">Reference proteome</keyword>
<reference evidence="1 2" key="1">
    <citation type="submission" date="2020-07" db="EMBL/GenBank/DDBJ databases">
        <title>Streptomyces phage Genome sequencing and assembly.</title>
        <authorList>
            <person name="Sharma V."/>
            <person name="Hardy A."/>
            <person name="Frunzke J."/>
        </authorList>
    </citation>
    <scope>NUCLEOTIDE SEQUENCE [LARGE SCALE GENOMIC DNA]</scope>
</reference>
<sequence>MSITQNDINRFWSKVNKTSGCWNWKGSVSGSYGRFRLGSNMLYAHRLSFILNGGTIGDDQMICHTCDNTKCVNPAHLYAGSQKDNMQDKANRDRGTSLFTNSQVEIMRTRAANGEELADIAKDLSVPYGQEFINAVTGKTFKHLKVKPVSNTTRKVRKLSDQDIADILKAFERPSWGLANRLAKKYGVSHTAISLIRNGKYKN</sequence>
<proteinExistence type="predicted"/>
<dbReference type="Proteomes" id="UP000515922">
    <property type="component" value="Segment"/>
</dbReference>
<evidence type="ECO:0000313" key="2">
    <source>
        <dbReference type="Proteomes" id="UP000515922"/>
    </source>
</evidence>
<name>A0A7G4AVW5_9CAUD</name>
<keyword evidence="1" id="KW-0540">Nuclease</keyword>
<dbReference type="GO" id="GO:0004519">
    <property type="term" value="F:endonuclease activity"/>
    <property type="evidence" value="ECO:0007669"/>
    <property type="project" value="UniProtKB-KW"/>
</dbReference>
<dbReference type="InterPro" id="IPR044925">
    <property type="entry name" value="His-Me_finger_sf"/>
</dbReference>
<keyword evidence="1" id="KW-0255">Endonuclease</keyword>
<gene>
    <name evidence="1" type="ORF">HUN41_00025</name>
</gene>
<dbReference type="InterPro" id="IPR044930">
    <property type="entry name" value="Homing_endonuclease_His-Me"/>
</dbReference>
<keyword evidence="1" id="KW-0378">Hydrolase</keyword>
<organism evidence="1 2">
    <name type="scientific">Streptomyces phage Coruscant</name>
    <dbReference type="NCBI Taxonomy" id="2739834"/>
    <lineage>
        <taxon>Viruses</taxon>
        <taxon>Duplodnaviria</taxon>
        <taxon>Heunggongvirae</taxon>
        <taxon>Uroviricota</taxon>
        <taxon>Caudoviricetes</taxon>
        <taxon>Stanwilliamsviridae</taxon>
        <taxon>Boydwoodruffvirinae</taxon>
        <taxon>Coruscantvirus</taxon>
        <taxon>Coruscantvirus coruscant</taxon>
    </lineage>
</organism>
<protein>
    <submittedName>
        <fullName evidence="1">HNH endonuclease</fullName>
    </submittedName>
</protein>
<dbReference type="Gene3D" id="3.90.75.10">
    <property type="entry name" value="Homing Intron 3 (I-ppo) Encoded Endonuclease, Chain A"/>
    <property type="match status" value="1"/>
</dbReference>
<dbReference type="EMBL" id="MT711976">
    <property type="protein sequence ID" value="QMP84155.1"/>
    <property type="molecule type" value="Genomic_DNA"/>
</dbReference>
<dbReference type="SUPFAM" id="SSF54060">
    <property type="entry name" value="His-Me finger endonucleases"/>
    <property type="match status" value="1"/>
</dbReference>
<accession>A0A7G4AVW5</accession>